<evidence type="ECO:0000256" key="1">
    <source>
        <dbReference type="SAM" id="MobiDB-lite"/>
    </source>
</evidence>
<feature type="compositionally biased region" description="Polar residues" evidence="1">
    <location>
        <begin position="76"/>
        <end position="87"/>
    </location>
</feature>
<accession>A0A678TAF5</accession>
<gene>
    <name evidence="2" type="ORF">SO77L24_000005</name>
</gene>
<protein>
    <submittedName>
        <fullName evidence="2">Transposon protein, putative, CACTA, En/Spm sub-class</fullName>
    </submittedName>
</protein>
<dbReference type="EMBL" id="MH182501">
    <property type="protein sequence ID" value="AWA44595.1"/>
    <property type="molecule type" value="Genomic_DNA"/>
</dbReference>
<name>A0A678TAF5_SACOF</name>
<feature type="compositionally biased region" description="Basic and acidic residues" evidence="1">
    <location>
        <begin position="56"/>
        <end position="69"/>
    </location>
</feature>
<feature type="region of interest" description="Disordered" evidence="1">
    <location>
        <begin position="52"/>
        <end position="87"/>
    </location>
</feature>
<proteinExistence type="predicted"/>
<organism evidence="2">
    <name type="scientific">Saccharum officinarum</name>
    <name type="common">Sugarcane</name>
    <dbReference type="NCBI Taxonomy" id="4547"/>
    <lineage>
        <taxon>Eukaryota</taxon>
        <taxon>Viridiplantae</taxon>
        <taxon>Streptophyta</taxon>
        <taxon>Embryophyta</taxon>
        <taxon>Tracheophyta</taxon>
        <taxon>Spermatophyta</taxon>
        <taxon>Magnoliopsida</taxon>
        <taxon>Liliopsida</taxon>
        <taxon>Poales</taxon>
        <taxon>Poaceae</taxon>
        <taxon>PACMAD clade</taxon>
        <taxon>Panicoideae</taxon>
        <taxon>Andropogonodae</taxon>
        <taxon>Andropogoneae</taxon>
        <taxon>Saccharinae</taxon>
        <taxon>Saccharum</taxon>
        <taxon>Saccharum officinarum species complex</taxon>
    </lineage>
</organism>
<reference evidence="2" key="1">
    <citation type="submission" date="2018-04" db="EMBL/GenBank/DDBJ databases">
        <title>Comparative Analysis of Homologous Sequences of Saccharum officinarum and Saccharum spontaneum Reveals Independent Polyploidization Events.</title>
        <authorList>
            <person name="Sharma A."/>
            <person name="Song J."/>
            <person name="Lin Q."/>
            <person name="Singh R."/>
            <person name="Ramos N."/>
            <person name="Wang K."/>
            <person name="Zhang J."/>
            <person name="Ming R."/>
            <person name="Yu Q."/>
        </authorList>
    </citation>
    <scope>NUCLEOTIDE SEQUENCE</scope>
</reference>
<dbReference type="AlphaFoldDB" id="A0A678TAF5"/>
<evidence type="ECO:0000313" key="2">
    <source>
        <dbReference type="EMBL" id="AWA44595.1"/>
    </source>
</evidence>
<sequence length="87" mass="9942">MRVFIDAMTKYNNIFQHPPTGKFYLVDSGYPNRSGYLASYKGTRYHLLEYQDGPESQDRDFDRCDRDENYVPPKASATTYSSAAGKG</sequence>